<gene>
    <name evidence="1" type="ORF">HNQ88_001182</name>
</gene>
<dbReference type="EMBL" id="JAVDQD010000001">
    <property type="protein sequence ID" value="MDR6238206.1"/>
    <property type="molecule type" value="Genomic_DNA"/>
</dbReference>
<comment type="caution">
    <text evidence="1">The sequence shown here is derived from an EMBL/GenBank/DDBJ whole genome shotgun (WGS) entry which is preliminary data.</text>
</comment>
<reference evidence="1" key="1">
    <citation type="submission" date="2023-07" db="EMBL/GenBank/DDBJ databases">
        <title>Genomic Encyclopedia of Type Strains, Phase IV (KMG-IV): sequencing the most valuable type-strain genomes for metagenomic binning, comparative biology and taxonomic classification.</title>
        <authorList>
            <person name="Goeker M."/>
        </authorList>
    </citation>
    <scope>NUCLEOTIDE SEQUENCE</scope>
    <source>
        <strain evidence="1">DSM 26174</strain>
    </source>
</reference>
<organism evidence="1 2">
    <name type="scientific">Aureibacter tunicatorum</name>
    <dbReference type="NCBI Taxonomy" id="866807"/>
    <lineage>
        <taxon>Bacteria</taxon>
        <taxon>Pseudomonadati</taxon>
        <taxon>Bacteroidota</taxon>
        <taxon>Cytophagia</taxon>
        <taxon>Cytophagales</taxon>
        <taxon>Persicobacteraceae</taxon>
        <taxon>Aureibacter</taxon>
    </lineage>
</organism>
<dbReference type="AlphaFoldDB" id="A0AAE3XI97"/>
<proteinExistence type="predicted"/>
<sequence length="533" mass="61753">MFNSVVNPFQMLQPESRQFKKSSSSPSHRTRSITRAIEQPHLPIQCIKQTVSAPEWYDGWKVRQGANQKFIRANLRKAIIIPPKACYPHLTIDVDDVEYDHKKSSVTLTINRFHYSASLNGKRYYFQEARPSGNFVCIGSELPPLETMIRINRWLKASGLNIKLEDSPPSTPVAEEPLVSDKLEATATEATSKLTLEESSSDQELYREIITAVKRIHREKARLKQSRKQDAPIFIPGMSDKTEELQLLFEDMKFTNLKVLFDIDDYTNIPAMEKYFLSTLQSRFMEWHKERNLIPVKSRVDQGSQELKKELEHYKHIKKRTGKYHPKRWADFFHRKSSESVVPSIEQYSPEWFIPEDYVPDFEDKKNLEYFKLAIKVSYNLMVLQLSELRVQEMAEISAAIYAFIFRNGSRGGFFELLCKKHSDAIQKAWDAIPEEKMFSIGHKTFTITEVEDNYPSLEAYWDLQAKEFQLQFEVAQNHLRAWQSMPSDEEKSLDEKLDKLLSKLDASSIKIELLNHLIASSPSSKGGARATP</sequence>
<keyword evidence="2" id="KW-1185">Reference proteome</keyword>
<dbReference type="RefSeq" id="WP_309937677.1">
    <property type="nucleotide sequence ID" value="NZ_AP025305.1"/>
</dbReference>
<evidence type="ECO:0000313" key="1">
    <source>
        <dbReference type="EMBL" id="MDR6238206.1"/>
    </source>
</evidence>
<accession>A0AAE3XI97</accession>
<dbReference type="Proteomes" id="UP001185092">
    <property type="component" value="Unassembled WGS sequence"/>
</dbReference>
<evidence type="ECO:0000313" key="2">
    <source>
        <dbReference type="Proteomes" id="UP001185092"/>
    </source>
</evidence>
<name>A0AAE3XI97_9BACT</name>
<protein>
    <submittedName>
        <fullName evidence="1">Uncharacterized protein</fullName>
    </submittedName>
</protein>